<name>A0A9N8MVT1_9BURK</name>
<dbReference type="Proteomes" id="UP000675121">
    <property type="component" value="Unassembled WGS sequence"/>
</dbReference>
<dbReference type="EMBL" id="CAJNAS010000010">
    <property type="protein sequence ID" value="CAE6910468.1"/>
    <property type="molecule type" value="Genomic_DNA"/>
</dbReference>
<reference evidence="1" key="1">
    <citation type="submission" date="2021-02" db="EMBL/GenBank/DDBJ databases">
        <authorList>
            <person name="Vanwijnsberghe S."/>
        </authorList>
    </citation>
    <scope>NUCLEOTIDE SEQUENCE</scope>
    <source>
        <strain evidence="1">R-70211</strain>
    </source>
</reference>
<evidence type="ECO:0000313" key="1">
    <source>
        <dbReference type="EMBL" id="CAE6910468.1"/>
    </source>
</evidence>
<keyword evidence="2" id="KW-1185">Reference proteome</keyword>
<sequence length="288" mass="32391">MGQLKTPGFVAFYPRAAARSSVSFQHVGSRRMRAGIAYRALKRLPFQNDDVCERVIPTSGKKMEDPAMEDSDELLLPVWRANLVLLTREVGAATRLARMMTFSASYLKLMLSGQREFSEEFVRGIEAVTGLPNGWMNAPHTEQDIPANAREAIDNEQPLARFRGTAHPVRKKTVLRPPEPIFGQAGPAKRVEEETLDAEAHRRQAHFRKVRDLAMQDVRRFERHLSHAPVDLTSMRSKVEDVIAAADLDDPIQADLAGRLEQIEKHRHLLLRHVEKLQALLGQIGGAD</sequence>
<proteinExistence type="predicted"/>
<gene>
    <name evidence="1" type="ORF">R70211_03876</name>
</gene>
<accession>A0A9N8MVT1</accession>
<comment type="caution">
    <text evidence="1">The sequence shown here is derived from an EMBL/GenBank/DDBJ whole genome shotgun (WGS) entry which is preliminary data.</text>
</comment>
<evidence type="ECO:0000313" key="2">
    <source>
        <dbReference type="Proteomes" id="UP000675121"/>
    </source>
</evidence>
<organism evidence="1 2">
    <name type="scientific">Paraburkholderia domus</name>
    <dbReference type="NCBI Taxonomy" id="2793075"/>
    <lineage>
        <taxon>Bacteria</taxon>
        <taxon>Pseudomonadati</taxon>
        <taxon>Pseudomonadota</taxon>
        <taxon>Betaproteobacteria</taxon>
        <taxon>Burkholderiales</taxon>
        <taxon>Burkholderiaceae</taxon>
        <taxon>Paraburkholderia</taxon>
    </lineage>
</organism>
<dbReference type="AlphaFoldDB" id="A0A9N8MVT1"/>
<protein>
    <submittedName>
        <fullName evidence="1">Uncharacterized protein</fullName>
    </submittedName>
</protein>